<evidence type="ECO:0000256" key="2">
    <source>
        <dbReference type="ARBA" id="ARBA00023002"/>
    </source>
</evidence>
<accession>A0A1H0M329</accession>
<dbReference type="PANTHER" id="PTHR43639">
    <property type="entry name" value="OXIDOREDUCTASE, SHORT-CHAIN DEHYDROGENASE/REDUCTASE FAMILY (AFU_ORTHOLOGUE AFUA_5G02870)"/>
    <property type="match status" value="1"/>
</dbReference>
<dbReference type="PRINTS" id="PR00081">
    <property type="entry name" value="GDHRDH"/>
</dbReference>
<dbReference type="EMBL" id="FNJC01000002">
    <property type="protein sequence ID" value="SDO74858.1"/>
    <property type="molecule type" value="Genomic_DNA"/>
</dbReference>
<organism evidence="3 4">
    <name type="scientific">Filomicrobium insigne</name>
    <dbReference type="NCBI Taxonomy" id="418854"/>
    <lineage>
        <taxon>Bacteria</taxon>
        <taxon>Pseudomonadati</taxon>
        <taxon>Pseudomonadota</taxon>
        <taxon>Alphaproteobacteria</taxon>
        <taxon>Hyphomicrobiales</taxon>
        <taxon>Hyphomicrobiaceae</taxon>
        <taxon>Filomicrobium</taxon>
    </lineage>
</organism>
<evidence type="ECO:0000256" key="1">
    <source>
        <dbReference type="ARBA" id="ARBA00006484"/>
    </source>
</evidence>
<sequence>MSTTATGTPDTVLITGAARRIGRALALDLARHGWRVAIHCRHSRGEAEELAHEITTLGSSAAVLDCDLADGDAVAKLIPRCADALAQPVCLINNASAFLPDSVAEMTEEIWNTHLDINLRTPVFLARALYVDLPSDKQGNVINIIDQRVWRLTPEFFSYTISKSGLWTATRTLAQAMAPRVRVNAIGPGPVLKSIHQTDADFAAEAESTLLGRGPTPEEVAAAARFILAAPALTGQMIALDGGQHLTWANEPRSGVTQPNKG</sequence>
<protein>
    <submittedName>
        <fullName evidence="3">NAD(P)-dependent dehydrogenase, short-chain alcohol dehydrogenase family</fullName>
    </submittedName>
</protein>
<comment type="similarity">
    <text evidence="1">Belongs to the short-chain dehydrogenases/reductases (SDR) family.</text>
</comment>
<keyword evidence="4" id="KW-1185">Reference proteome</keyword>
<dbReference type="PANTHER" id="PTHR43639:SF1">
    <property type="entry name" value="SHORT-CHAIN DEHYDROGENASE_REDUCTASE FAMILY PROTEIN"/>
    <property type="match status" value="1"/>
</dbReference>
<evidence type="ECO:0000313" key="3">
    <source>
        <dbReference type="EMBL" id="SDO74858.1"/>
    </source>
</evidence>
<dbReference type="NCBIfam" id="NF006597">
    <property type="entry name" value="PRK09134.1"/>
    <property type="match status" value="1"/>
</dbReference>
<dbReference type="InterPro" id="IPR036291">
    <property type="entry name" value="NAD(P)-bd_dom_sf"/>
</dbReference>
<dbReference type="SUPFAM" id="SSF51735">
    <property type="entry name" value="NAD(P)-binding Rossmann-fold domains"/>
    <property type="match status" value="1"/>
</dbReference>
<dbReference type="Pfam" id="PF13561">
    <property type="entry name" value="adh_short_C2"/>
    <property type="match status" value="1"/>
</dbReference>
<comment type="caution">
    <text evidence="3">The sequence shown here is derived from an EMBL/GenBank/DDBJ whole genome shotgun (WGS) entry which is preliminary data.</text>
</comment>
<evidence type="ECO:0000313" key="4">
    <source>
        <dbReference type="Proteomes" id="UP000198795"/>
    </source>
</evidence>
<keyword evidence="2" id="KW-0560">Oxidoreductase</keyword>
<dbReference type="Proteomes" id="UP000198795">
    <property type="component" value="Unassembled WGS sequence"/>
</dbReference>
<dbReference type="Gene3D" id="3.40.50.720">
    <property type="entry name" value="NAD(P)-binding Rossmann-like Domain"/>
    <property type="match status" value="1"/>
</dbReference>
<dbReference type="RefSeq" id="WP_090227838.1">
    <property type="nucleotide sequence ID" value="NZ_FNJC01000002.1"/>
</dbReference>
<reference evidence="3 4" key="1">
    <citation type="submission" date="2016-10" db="EMBL/GenBank/DDBJ databases">
        <authorList>
            <person name="Varghese N."/>
            <person name="Submissions S."/>
        </authorList>
    </citation>
    <scope>NUCLEOTIDE SEQUENCE [LARGE SCALE GENOMIC DNA]</scope>
    <source>
        <strain evidence="3 4">CGMCC 1.6497</strain>
    </source>
</reference>
<gene>
    <name evidence="3" type="ORF">SAMN04488061_1555</name>
</gene>
<dbReference type="InterPro" id="IPR002347">
    <property type="entry name" value="SDR_fam"/>
</dbReference>
<proteinExistence type="inferred from homology"/>
<name>A0A1H0M329_9HYPH</name>